<comment type="pathway">
    <text evidence="7">Cofactor biosynthesis; molybdopterin biosynthesis.</text>
</comment>
<keyword evidence="5 7" id="KW-0500">Molybdenum</keyword>
<keyword evidence="7" id="KW-0479">Metal-binding</keyword>
<dbReference type="InterPro" id="IPR005110">
    <property type="entry name" value="MoeA_linker/N"/>
</dbReference>
<dbReference type="eggNOG" id="COG0303">
    <property type="taxonomic scope" value="Bacteria"/>
</dbReference>
<dbReference type="Pfam" id="PF03453">
    <property type="entry name" value="MoeA_N"/>
    <property type="match status" value="1"/>
</dbReference>
<evidence type="ECO:0000256" key="6">
    <source>
        <dbReference type="ARBA" id="ARBA00047317"/>
    </source>
</evidence>
<dbReference type="Gene3D" id="3.90.105.10">
    <property type="entry name" value="Molybdopterin biosynthesis moea protein, domain 2"/>
    <property type="match status" value="1"/>
</dbReference>
<evidence type="ECO:0000256" key="2">
    <source>
        <dbReference type="ARBA" id="ARBA00010763"/>
    </source>
</evidence>
<dbReference type="Proteomes" id="UP000001968">
    <property type="component" value="Chromosome"/>
</dbReference>
<comment type="cofactor">
    <cofactor evidence="7">
        <name>Mg(2+)</name>
        <dbReference type="ChEBI" id="CHEBI:18420"/>
    </cofactor>
</comment>
<name>Q0AVX9_SYNWW</name>
<comment type="function">
    <text evidence="1 7">Catalyzes the insertion of molybdate into adenylated molybdopterin with the concomitant release of AMP.</text>
</comment>
<evidence type="ECO:0000259" key="8">
    <source>
        <dbReference type="SMART" id="SM00852"/>
    </source>
</evidence>
<evidence type="ECO:0000256" key="3">
    <source>
        <dbReference type="ARBA" id="ARBA00013269"/>
    </source>
</evidence>
<dbReference type="EC" id="2.10.1.1" evidence="3 7"/>
<gene>
    <name evidence="9" type="ordered locus">Swol_1827</name>
</gene>
<dbReference type="PANTHER" id="PTHR10192:SF5">
    <property type="entry name" value="GEPHYRIN"/>
    <property type="match status" value="1"/>
</dbReference>
<dbReference type="InterPro" id="IPR038987">
    <property type="entry name" value="MoeA-like"/>
</dbReference>
<comment type="catalytic activity">
    <reaction evidence="6">
        <text>adenylyl-molybdopterin + molybdate = Mo-molybdopterin + AMP + H(+)</text>
        <dbReference type="Rhea" id="RHEA:35047"/>
        <dbReference type="ChEBI" id="CHEBI:15378"/>
        <dbReference type="ChEBI" id="CHEBI:36264"/>
        <dbReference type="ChEBI" id="CHEBI:62727"/>
        <dbReference type="ChEBI" id="CHEBI:71302"/>
        <dbReference type="ChEBI" id="CHEBI:456215"/>
        <dbReference type="EC" id="2.10.1.1"/>
    </reaction>
</comment>
<dbReference type="GO" id="GO:0006777">
    <property type="term" value="P:Mo-molybdopterin cofactor biosynthetic process"/>
    <property type="evidence" value="ECO:0007669"/>
    <property type="project" value="UniProtKB-UniRule"/>
</dbReference>
<dbReference type="InterPro" id="IPR001453">
    <property type="entry name" value="MoaB/Mog_dom"/>
</dbReference>
<dbReference type="Gene3D" id="2.40.340.10">
    <property type="entry name" value="MoeA, C-terminal, domain IV"/>
    <property type="match status" value="1"/>
</dbReference>
<accession>Q0AVX9</accession>
<protein>
    <recommendedName>
        <fullName evidence="4 7">Molybdopterin molybdenumtransferase</fullName>
        <ecNumber evidence="3 7">2.10.1.1</ecNumber>
    </recommendedName>
</protein>
<comment type="similarity">
    <text evidence="2 7">Belongs to the MoeA family.</text>
</comment>
<dbReference type="RefSeq" id="WP_011641220.1">
    <property type="nucleotide sequence ID" value="NC_008346.1"/>
</dbReference>
<dbReference type="GO" id="GO:0061599">
    <property type="term" value="F:molybdopterin molybdotransferase activity"/>
    <property type="evidence" value="ECO:0007669"/>
    <property type="project" value="UniProtKB-UniRule"/>
</dbReference>
<keyword evidence="7" id="KW-0808">Transferase</keyword>
<dbReference type="Pfam" id="PF00994">
    <property type="entry name" value="MoCF_biosynth"/>
    <property type="match status" value="1"/>
</dbReference>
<evidence type="ECO:0000256" key="1">
    <source>
        <dbReference type="ARBA" id="ARBA00002901"/>
    </source>
</evidence>
<feature type="domain" description="MoaB/Mog" evidence="8">
    <location>
        <begin position="193"/>
        <end position="332"/>
    </location>
</feature>
<dbReference type="InterPro" id="IPR036135">
    <property type="entry name" value="MoeA_linker/N_sf"/>
</dbReference>
<dbReference type="HOGENOM" id="CLU_010186_7_1_9"/>
<dbReference type="KEGG" id="swo:Swol_1827"/>
<evidence type="ECO:0000256" key="7">
    <source>
        <dbReference type="RuleBase" id="RU365090"/>
    </source>
</evidence>
<evidence type="ECO:0000313" key="10">
    <source>
        <dbReference type="Proteomes" id="UP000001968"/>
    </source>
</evidence>
<dbReference type="PANTHER" id="PTHR10192">
    <property type="entry name" value="MOLYBDOPTERIN BIOSYNTHESIS PROTEIN"/>
    <property type="match status" value="1"/>
</dbReference>
<dbReference type="SUPFAM" id="SSF63882">
    <property type="entry name" value="MoeA N-terminal region -like"/>
    <property type="match status" value="1"/>
</dbReference>
<keyword evidence="10" id="KW-1185">Reference proteome</keyword>
<dbReference type="InterPro" id="IPR036425">
    <property type="entry name" value="MoaB/Mog-like_dom_sf"/>
</dbReference>
<evidence type="ECO:0000256" key="5">
    <source>
        <dbReference type="ARBA" id="ARBA00022505"/>
    </source>
</evidence>
<sequence>MSRLQLVDDKTLEAVSLDKAVDLSCESIQALDTEYLHIDDAYMRVAADDIASFINIPTFDRSAMDGYTIGKTDLKRLQTGRSLRLRVASIIGAGSIENRPIRPGETCRIMTGALLPEGSVAVIKQEDVEIINENYIIVSVRPRRGENIRRAGHELMAGDRVAAKGQVLKAEILERVAACGIERVPVYQVPRVYIIDTGNELLLPGSPIKTGCIYCSNRSLLACKITSSRALPSLSPSVINDDLHTIIAAIKKAARVSDMIIISGGTGNGLFDLVRNAFEYLNAQLLFKGINVFPGKNTSAALIDGKLIFNLSGSPSAAGILFEALVKPALLKLKGELLYKGDWFNIELASPIEHLKSGRSLHRGEMIIEQGHAYALPVNRKDINTGNIPLLLDVHKRSGEEPVMVKAKLVVD</sequence>
<dbReference type="SMART" id="SM00852">
    <property type="entry name" value="MoCF_biosynth"/>
    <property type="match status" value="1"/>
</dbReference>
<evidence type="ECO:0000313" key="9">
    <source>
        <dbReference type="EMBL" id="ABI69125.1"/>
    </source>
</evidence>
<keyword evidence="7" id="KW-0501">Molybdenum cofactor biosynthesis</keyword>
<dbReference type="OrthoDB" id="9804758at2"/>
<dbReference type="InterPro" id="IPR036688">
    <property type="entry name" value="MoeA_C_domain_IV_sf"/>
</dbReference>
<dbReference type="UniPathway" id="UPA00344"/>
<dbReference type="CDD" id="cd00887">
    <property type="entry name" value="MoeA"/>
    <property type="match status" value="1"/>
</dbReference>
<dbReference type="GO" id="GO:0005829">
    <property type="term" value="C:cytosol"/>
    <property type="evidence" value="ECO:0007669"/>
    <property type="project" value="TreeGrafter"/>
</dbReference>
<proteinExistence type="inferred from homology"/>
<keyword evidence="7" id="KW-0460">Magnesium</keyword>
<dbReference type="AlphaFoldDB" id="Q0AVX9"/>
<dbReference type="Gene3D" id="3.40.980.10">
    <property type="entry name" value="MoaB/Mog-like domain"/>
    <property type="match status" value="1"/>
</dbReference>
<dbReference type="Gene3D" id="2.170.190.11">
    <property type="entry name" value="Molybdopterin biosynthesis moea protein, domain 3"/>
    <property type="match status" value="1"/>
</dbReference>
<dbReference type="SUPFAM" id="SSF53218">
    <property type="entry name" value="Molybdenum cofactor biosynthesis proteins"/>
    <property type="match status" value="1"/>
</dbReference>
<dbReference type="STRING" id="335541.Swol_1827"/>
<evidence type="ECO:0000256" key="4">
    <source>
        <dbReference type="ARBA" id="ARBA00021108"/>
    </source>
</evidence>
<organism evidence="9 10">
    <name type="scientific">Syntrophomonas wolfei subsp. wolfei (strain DSM 2245B / Goettingen)</name>
    <dbReference type="NCBI Taxonomy" id="335541"/>
    <lineage>
        <taxon>Bacteria</taxon>
        <taxon>Bacillati</taxon>
        <taxon>Bacillota</taxon>
        <taxon>Clostridia</taxon>
        <taxon>Eubacteriales</taxon>
        <taxon>Syntrophomonadaceae</taxon>
        <taxon>Syntrophomonas</taxon>
    </lineage>
</organism>
<dbReference type="GO" id="GO:0046872">
    <property type="term" value="F:metal ion binding"/>
    <property type="evidence" value="ECO:0007669"/>
    <property type="project" value="UniProtKB-UniRule"/>
</dbReference>
<dbReference type="EMBL" id="CP000448">
    <property type="protein sequence ID" value="ABI69125.1"/>
    <property type="molecule type" value="Genomic_DNA"/>
</dbReference>
<reference evidence="10" key="1">
    <citation type="journal article" date="2010" name="Environ. Microbiol.">
        <title>The genome of Syntrophomonas wolfei: new insights into syntrophic metabolism and biohydrogen production.</title>
        <authorList>
            <person name="Sieber J.R."/>
            <person name="Sims D.R."/>
            <person name="Han C."/>
            <person name="Kim E."/>
            <person name="Lykidis A."/>
            <person name="Lapidus A.L."/>
            <person name="McDonnald E."/>
            <person name="Rohlin L."/>
            <person name="Culley D.E."/>
            <person name="Gunsalus R."/>
            <person name="McInerney M.J."/>
        </authorList>
    </citation>
    <scope>NUCLEOTIDE SEQUENCE [LARGE SCALE GENOMIC DNA]</scope>
    <source>
        <strain evidence="10">DSM 2245B / Goettingen</strain>
    </source>
</reference>